<comment type="caution">
    <text evidence="1">The sequence shown here is derived from an EMBL/GenBank/DDBJ whole genome shotgun (WGS) entry which is preliminary data.</text>
</comment>
<sequence>MKDKKIIIESMINVLDYEVNNKKSLTKEWINYRIGLFMNYTLKSLKLQTNQNYIVYVKYTDNTEDLIQEALSKYDKLPANIEFIRNSKYASKLKQDIVGFKKLYLIRLDSDDMYHKSYIQQMYDYVPHKNTKILVNQSGYIYDSIQKRLAKYFYIAPPFYTQIYNTNKFLKGERHWLRIGHKWIVKQPHEIVGVNNFILHAHSNNTRTVFDEKFKKGIIKNKSEVEKILREFIGKG</sequence>
<dbReference type="CDD" id="cd00761">
    <property type="entry name" value="Glyco_tranf_GTA_type"/>
    <property type="match status" value="1"/>
</dbReference>
<evidence type="ECO:0000313" key="1">
    <source>
        <dbReference type="EMBL" id="MCM1989299.1"/>
    </source>
</evidence>
<dbReference type="SUPFAM" id="SSF53448">
    <property type="entry name" value="Nucleotide-diphospho-sugar transferases"/>
    <property type="match status" value="1"/>
</dbReference>
<reference evidence="1" key="1">
    <citation type="journal article" date="2021" name="mSystems">
        <title>Bacteria and Archaea Synergistically Convert Glycine Betaine to Biogenic Methane in the Formosa Cold Seep of the South China Sea.</title>
        <authorList>
            <person name="Li L."/>
            <person name="Zhang W."/>
            <person name="Zhang S."/>
            <person name="Song L."/>
            <person name="Sun Q."/>
            <person name="Zhang H."/>
            <person name="Xiang H."/>
            <person name="Dong X."/>
        </authorList>
    </citation>
    <scope>NUCLEOTIDE SEQUENCE</scope>
    <source>
        <strain evidence="1">ZWT</strain>
    </source>
</reference>
<gene>
    <name evidence="1" type="ORF">KDK92_06070</name>
</gene>
<proteinExistence type="predicted"/>
<reference evidence="1" key="2">
    <citation type="submission" date="2021-04" db="EMBL/GenBank/DDBJ databases">
        <authorList>
            <person name="Dong X."/>
        </authorList>
    </citation>
    <scope>NUCLEOTIDE SEQUENCE</scope>
    <source>
        <strain evidence="1">ZWT</strain>
    </source>
</reference>
<dbReference type="InterPro" id="IPR029044">
    <property type="entry name" value="Nucleotide-diphossugar_trans"/>
</dbReference>
<accession>A0A9J6NYF6</accession>
<organism evidence="1 2">
    <name type="scientific">Oceanirhabdus seepicola</name>
    <dbReference type="NCBI Taxonomy" id="2828781"/>
    <lineage>
        <taxon>Bacteria</taxon>
        <taxon>Bacillati</taxon>
        <taxon>Bacillota</taxon>
        <taxon>Clostridia</taxon>
        <taxon>Eubacteriales</taxon>
        <taxon>Clostridiaceae</taxon>
        <taxon>Oceanirhabdus</taxon>
    </lineage>
</organism>
<dbReference type="Gene3D" id="3.90.550.10">
    <property type="entry name" value="Spore Coat Polysaccharide Biosynthesis Protein SpsA, Chain A"/>
    <property type="match status" value="1"/>
</dbReference>
<dbReference type="EMBL" id="JAGSOJ010000001">
    <property type="protein sequence ID" value="MCM1989299.1"/>
    <property type="molecule type" value="Genomic_DNA"/>
</dbReference>
<dbReference type="Proteomes" id="UP001056429">
    <property type="component" value="Unassembled WGS sequence"/>
</dbReference>
<dbReference type="Pfam" id="PF11316">
    <property type="entry name" value="Rhamno_transf"/>
    <property type="match status" value="1"/>
</dbReference>
<dbReference type="AlphaFoldDB" id="A0A9J6NYF6"/>
<protein>
    <submittedName>
        <fullName evidence="1">Glycosyltransferase family 2 protein</fullName>
    </submittedName>
</protein>
<evidence type="ECO:0000313" key="2">
    <source>
        <dbReference type="Proteomes" id="UP001056429"/>
    </source>
</evidence>
<dbReference type="RefSeq" id="WP_250858298.1">
    <property type="nucleotide sequence ID" value="NZ_JAGSOJ010000001.1"/>
</dbReference>
<dbReference type="InterPro" id="IPR021466">
    <property type="entry name" value="Put_rhamnosyl_transferase"/>
</dbReference>
<name>A0A9J6NYF6_9CLOT</name>
<keyword evidence="2" id="KW-1185">Reference proteome</keyword>